<dbReference type="InterPro" id="IPR051080">
    <property type="entry name" value="Nematode_rcpt-like_serp_alpha"/>
</dbReference>
<evidence type="ECO:0008006" key="8">
    <source>
        <dbReference type="Google" id="ProtNLM"/>
    </source>
</evidence>
<feature type="transmembrane region" description="Helical" evidence="5">
    <location>
        <begin position="271"/>
        <end position="295"/>
    </location>
</feature>
<dbReference type="Pfam" id="PF02117">
    <property type="entry name" value="7TM_GPCR_Sra"/>
    <property type="match status" value="1"/>
</dbReference>
<evidence type="ECO:0000313" key="7">
    <source>
        <dbReference type="Proteomes" id="UP000024635"/>
    </source>
</evidence>
<dbReference type="GO" id="GO:0016020">
    <property type="term" value="C:membrane"/>
    <property type="evidence" value="ECO:0007669"/>
    <property type="project" value="UniProtKB-SubCell"/>
</dbReference>
<evidence type="ECO:0000256" key="2">
    <source>
        <dbReference type="ARBA" id="ARBA00022692"/>
    </source>
</evidence>
<dbReference type="GO" id="GO:0004984">
    <property type="term" value="F:olfactory receptor activity"/>
    <property type="evidence" value="ECO:0007669"/>
    <property type="project" value="TreeGrafter"/>
</dbReference>
<gene>
    <name evidence="6" type="primary">Acey_s0007.g3437</name>
    <name evidence="6" type="ORF">Y032_0007g3437</name>
</gene>
<dbReference type="EMBL" id="JARK01001343">
    <property type="protein sequence ID" value="EYC28800.1"/>
    <property type="molecule type" value="Genomic_DNA"/>
</dbReference>
<dbReference type="PRINTS" id="PR00697">
    <property type="entry name" value="TMPROTEINSRA"/>
</dbReference>
<keyword evidence="2 5" id="KW-0812">Transmembrane</keyword>
<proteinExistence type="predicted"/>
<feature type="transmembrane region" description="Helical" evidence="5">
    <location>
        <begin position="179"/>
        <end position="205"/>
    </location>
</feature>
<feature type="transmembrane region" description="Helical" evidence="5">
    <location>
        <begin position="51"/>
        <end position="72"/>
    </location>
</feature>
<comment type="caution">
    <text evidence="6">The sequence shown here is derived from an EMBL/GenBank/DDBJ whole genome shotgun (WGS) entry which is preliminary data.</text>
</comment>
<evidence type="ECO:0000256" key="3">
    <source>
        <dbReference type="ARBA" id="ARBA00022989"/>
    </source>
</evidence>
<evidence type="ECO:0000256" key="5">
    <source>
        <dbReference type="SAM" id="Phobius"/>
    </source>
</evidence>
<dbReference type="PANTHER" id="PTHR31357">
    <property type="entry name" value="SERPENTINE RECEPTOR CLASS ALPHA-10"/>
    <property type="match status" value="1"/>
</dbReference>
<evidence type="ECO:0000256" key="1">
    <source>
        <dbReference type="ARBA" id="ARBA00004141"/>
    </source>
</evidence>
<dbReference type="GO" id="GO:0004930">
    <property type="term" value="F:G protein-coupled receptor activity"/>
    <property type="evidence" value="ECO:0007669"/>
    <property type="project" value="InterPro"/>
</dbReference>
<feature type="transmembrane region" description="Helical" evidence="5">
    <location>
        <begin position="138"/>
        <end position="159"/>
    </location>
</feature>
<dbReference type="AlphaFoldDB" id="A0A016VN02"/>
<comment type="subcellular location">
    <subcellularLocation>
        <location evidence="1">Membrane</location>
        <topology evidence="1">Multi-pass membrane protein</topology>
    </subcellularLocation>
</comment>
<reference evidence="7" key="1">
    <citation type="journal article" date="2015" name="Nat. Genet.">
        <title>The genome and transcriptome of the zoonotic hookworm Ancylostoma ceylanicum identify infection-specific gene families.</title>
        <authorList>
            <person name="Schwarz E.M."/>
            <person name="Hu Y."/>
            <person name="Antoshechkin I."/>
            <person name="Miller M.M."/>
            <person name="Sternberg P.W."/>
            <person name="Aroian R.V."/>
        </authorList>
    </citation>
    <scope>NUCLEOTIDE SEQUENCE</scope>
    <source>
        <strain evidence="7">HY135</strain>
    </source>
</reference>
<keyword evidence="3 5" id="KW-1133">Transmembrane helix</keyword>
<dbReference type="OrthoDB" id="5871866at2759"/>
<feature type="transmembrane region" description="Helical" evidence="5">
    <location>
        <begin position="229"/>
        <end position="251"/>
    </location>
</feature>
<name>A0A016VN02_9BILA</name>
<protein>
    <recommendedName>
        <fullName evidence="8">G-protein coupled receptors family 1 profile domain-containing protein</fullName>
    </recommendedName>
</protein>
<feature type="transmembrane region" description="Helical" evidence="5">
    <location>
        <begin position="97"/>
        <end position="117"/>
    </location>
</feature>
<dbReference type="PANTHER" id="PTHR31357:SF19">
    <property type="entry name" value="SERPENTINE RECEPTOR CLASS ALPHA-10"/>
    <property type="match status" value="1"/>
</dbReference>
<evidence type="ECO:0000313" key="6">
    <source>
        <dbReference type="EMBL" id="EYC28800.1"/>
    </source>
</evidence>
<keyword evidence="7" id="KW-1185">Reference proteome</keyword>
<dbReference type="InterPro" id="IPR000344">
    <property type="entry name" value="7TM_GPCR_serpentine_rcpt_Sra"/>
</dbReference>
<evidence type="ECO:0000256" key="4">
    <source>
        <dbReference type="ARBA" id="ARBA00023136"/>
    </source>
</evidence>
<dbReference type="Proteomes" id="UP000024635">
    <property type="component" value="Unassembled WGS sequence"/>
</dbReference>
<sequence>MNCIADAPEIVRQPPWIAAQCLQTTLSFTTLLLSIKFVLTLKQSTLLNTSTVLLILLCTAFANLHALVLIGIQVHDIVTSALYTEPCDLSFKTSDCMIPTCIIMFCIAGMVICQNALWIDRFVATTFSRFHHRNCKQFGFTLCTLVTALSFLVPFLIFYKDPYNDTVLTCVMTPAGSAAAVNFLFNAIVILNFAAITANILIYFANRRMEKTLRFNLTQRFQAFENKMVSTWVGMVVSVQFAFMTTYSLAMFLIRTEGQHLPDITKQVLRIWFYLVPFSTASLPLISLLALRLCTKNRQASINRMTNQKADHSAYMNHLMKMWS</sequence>
<accession>A0A016VN02</accession>
<organism evidence="6 7">
    <name type="scientific">Ancylostoma ceylanicum</name>
    <dbReference type="NCBI Taxonomy" id="53326"/>
    <lineage>
        <taxon>Eukaryota</taxon>
        <taxon>Metazoa</taxon>
        <taxon>Ecdysozoa</taxon>
        <taxon>Nematoda</taxon>
        <taxon>Chromadorea</taxon>
        <taxon>Rhabditida</taxon>
        <taxon>Rhabditina</taxon>
        <taxon>Rhabditomorpha</taxon>
        <taxon>Strongyloidea</taxon>
        <taxon>Ancylostomatidae</taxon>
        <taxon>Ancylostomatinae</taxon>
        <taxon>Ancylostoma</taxon>
    </lineage>
</organism>
<keyword evidence="4 5" id="KW-0472">Membrane</keyword>